<dbReference type="Gene3D" id="1.10.150.240">
    <property type="entry name" value="Putative phosphatase, domain 2"/>
    <property type="match status" value="1"/>
</dbReference>
<dbReference type="Gene3D" id="3.40.50.1000">
    <property type="entry name" value="HAD superfamily/HAD-like"/>
    <property type="match status" value="1"/>
</dbReference>
<dbReference type="InterPro" id="IPR011951">
    <property type="entry name" value="HAD-SF_hydro_IA_YjjG/PynA"/>
</dbReference>
<dbReference type="PATRIC" id="fig|81857.3.peg.2180"/>
<dbReference type="SFLD" id="SFLDS00003">
    <property type="entry name" value="Haloacid_Dehalogenase"/>
    <property type="match status" value="1"/>
</dbReference>
<dbReference type="InterPro" id="IPR036412">
    <property type="entry name" value="HAD-like_sf"/>
</dbReference>
<evidence type="ECO:0000313" key="1">
    <source>
        <dbReference type="EMBL" id="KRN27477.1"/>
    </source>
</evidence>
<gene>
    <name evidence="1" type="ORF">IV38_GL002130</name>
    <name evidence="2" type="ORF">IV40_GL001320</name>
</gene>
<dbReference type="SUPFAM" id="SSF56784">
    <property type="entry name" value="HAD-like"/>
    <property type="match status" value="1"/>
</dbReference>
<keyword evidence="1" id="KW-0378">Hydrolase</keyword>
<accession>A0A0R2FM94</accession>
<dbReference type="Proteomes" id="UP000051751">
    <property type="component" value="Unassembled WGS sequence"/>
</dbReference>
<protein>
    <submittedName>
        <fullName evidence="1">HAD hydrolase family</fullName>
    </submittedName>
</protein>
<dbReference type="GO" id="GO:0008253">
    <property type="term" value="F:5'-nucleotidase activity"/>
    <property type="evidence" value="ECO:0007669"/>
    <property type="project" value="InterPro"/>
</dbReference>
<comment type="caution">
    <text evidence="1">The sequence shown here is derived from an EMBL/GenBank/DDBJ whole genome shotgun (WGS) entry which is preliminary data.</text>
</comment>
<keyword evidence="3" id="KW-1185">Reference proteome</keyword>
<dbReference type="STRING" id="81857.IV38_GL002130"/>
<evidence type="ECO:0000313" key="2">
    <source>
        <dbReference type="EMBL" id="KRN31326.1"/>
    </source>
</evidence>
<sequence>MLLFDVDDTLLDFQASEYDALTQLFADTQHELTPAIRAYYHDMNQDMWRAYEKGDLKRQDLLDTRFSKLFDHLGEQVDGIQYEKMYRHSLDEGHKQIPEAAALLKTLKAAGYHLYVASNGVGHTQRQRLTAAHLIDYFDDIFVSEELQAQKPTAEFFERAEAKLPNFEKTTTLMIGDSLTSDIKGGDANGLDTVWYDPHFQPNRSAILPTYQIDHLMELVALLKAV</sequence>
<dbReference type="PANTHER" id="PTHR47478:SF1">
    <property type="entry name" value="PYRIMIDINE 5'-NUCLEOTIDASE YJJG"/>
    <property type="match status" value="1"/>
</dbReference>
<dbReference type="Pfam" id="PF00702">
    <property type="entry name" value="Hydrolase"/>
    <property type="match status" value="1"/>
</dbReference>
<dbReference type="EMBL" id="JQAT01000008">
    <property type="protein sequence ID" value="KRN27477.1"/>
    <property type="molecule type" value="Genomic_DNA"/>
</dbReference>
<dbReference type="EMBL" id="JQAZ01000004">
    <property type="protein sequence ID" value="KRN31326.1"/>
    <property type="molecule type" value="Genomic_DNA"/>
</dbReference>
<dbReference type="NCBIfam" id="TIGR02254">
    <property type="entry name" value="YjjG_YfnB"/>
    <property type="match status" value="1"/>
</dbReference>
<proteinExistence type="predicted"/>
<dbReference type="NCBIfam" id="TIGR01509">
    <property type="entry name" value="HAD-SF-IA-v3"/>
    <property type="match status" value="1"/>
</dbReference>
<dbReference type="PANTHER" id="PTHR47478">
    <property type="match status" value="1"/>
</dbReference>
<dbReference type="SFLD" id="SFLDG01135">
    <property type="entry name" value="C1.5.6:_HAD__Beta-PGM__Phospha"/>
    <property type="match status" value="1"/>
</dbReference>
<reference evidence="3 4" key="1">
    <citation type="journal article" date="2015" name="Genome Announc.">
        <title>Expanding the biotechnology potential of lactobacilli through comparative genomics of 213 strains and associated genera.</title>
        <authorList>
            <person name="Sun Z."/>
            <person name="Harris H.M."/>
            <person name="McCann A."/>
            <person name="Guo C."/>
            <person name="Argimon S."/>
            <person name="Zhang W."/>
            <person name="Yang X."/>
            <person name="Jeffery I.B."/>
            <person name="Cooney J.C."/>
            <person name="Kagawa T.F."/>
            <person name="Liu W."/>
            <person name="Song Y."/>
            <person name="Salvetti E."/>
            <person name="Wrobel A."/>
            <person name="Rasinkangas P."/>
            <person name="Parkhill J."/>
            <person name="Rea M.C."/>
            <person name="O'Sullivan O."/>
            <person name="Ritari J."/>
            <person name="Douillard F.P."/>
            <person name="Paul Ross R."/>
            <person name="Yang R."/>
            <person name="Briner A.E."/>
            <person name="Felis G.E."/>
            <person name="de Vos W.M."/>
            <person name="Barrangou R."/>
            <person name="Klaenhammer T.R."/>
            <person name="Caufield P.W."/>
            <person name="Cui Y."/>
            <person name="Zhang H."/>
            <person name="O'Toole P.W."/>
        </authorList>
    </citation>
    <scope>NUCLEOTIDE SEQUENCE [LARGE SCALE GENOMIC DNA]</scope>
    <source>
        <strain evidence="1 4">ATCC BAA-66</strain>
        <strain evidence="2 3">DSM 13344</strain>
    </source>
</reference>
<dbReference type="AlphaFoldDB" id="A0A0R2FM94"/>
<dbReference type="SFLD" id="SFLDG01129">
    <property type="entry name" value="C1.5:_HAD__Beta-PGM__Phosphata"/>
    <property type="match status" value="1"/>
</dbReference>
<dbReference type="Proteomes" id="UP000051645">
    <property type="component" value="Unassembled WGS sequence"/>
</dbReference>
<organism evidence="1 4">
    <name type="scientific">Lactobacillus selangorensis</name>
    <dbReference type="NCBI Taxonomy" id="81857"/>
    <lineage>
        <taxon>Bacteria</taxon>
        <taxon>Bacillati</taxon>
        <taxon>Bacillota</taxon>
        <taxon>Bacilli</taxon>
        <taxon>Lactobacillales</taxon>
        <taxon>Lactobacillaceae</taxon>
        <taxon>Lactobacillus</taxon>
    </lineage>
</organism>
<dbReference type="InterPro" id="IPR006439">
    <property type="entry name" value="HAD-SF_hydro_IA"/>
</dbReference>
<dbReference type="NCBIfam" id="TIGR01549">
    <property type="entry name" value="HAD-SF-IA-v1"/>
    <property type="match status" value="1"/>
</dbReference>
<name>A0A0R2FM94_9LACO</name>
<dbReference type="InterPro" id="IPR052550">
    <property type="entry name" value="Pyrimidine_5'-ntase_YjjG"/>
</dbReference>
<evidence type="ECO:0000313" key="3">
    <source>
        <dbReference type="Proteomes" id="UP000051645"/>
    </source>
</evidence>
<dbReference type="InterPro" id="IPR023198">
    <property type="entry name" value="PGP-like_dom2"/>
</dbReference>
<evidence type="ECO:0000313" key="4">
    <source>
        <dbReference type="Proteomes" id="UP000051751"/>
    </source>
</evidence>
<dbReference type="InterPro" id="IPR023214">
    <property type="entry name" value="HAD_sf"/>
</dbReference>